<dbReference type="OrthoDB" id="303842at2157"/>
<organism evidence="1 2">
    <name type="scientific">Halogranum amylolyticum</name>
    <dbReference type="NCBI Taxonomy" id="660520"/>
    <lineage>
        <taxon>Archaea</taxon>
        <taxon>Methanobacteriati</taxon>
        <taxon>Methanobacteriota</taxon>
        <taxon>Stenosarchaea group</taxon>
        <taxon>Halobacteria</taxon>
        <taxon>Halobacteriales</taxon>
        <taxon>Haloferacaceae</taxon>
    </lineage>
</organism>
<proteinExistence type="predicted"/>
<keyword evidence="2" id="KW-1185">Reference proteome</keyword>
<sequence>MTDDTDTWQMDARTRLSVLSANLETLAGLAMTLADEAEHPRSREFDALATAFREESLVIQDALQSGTTREQEETFRMALDNLVQLREETSPRVLSALDERAEGSLETFE</sequence>
<evidence type="ECO:0000313" key="1">
    <source>
        <dbReference type="EMBL" id="SEP23862.1"/>
    </source>
</evidence>
<gene>
    <name evidence="1" type="ORF">SAMN04487948_12526</name>
</gene>
<dbReference type="AlphaFoldDB" id="A0A1H8W887"/>
<dbReference type="Proteomes" id="UP000199126">
    <property type="component" value="Unassembled WGS sequence"/>
</dbReference>
<name>A0A1H8W887_9EURY</name>
<dbReference type="RefSeq" id="WP_139246769.1">
    <property type="nucleotide sequence ID" value="NZ_FODV01000025.1"/>
</dbReference>
<accession>A0A1H8W887</accession>
<protein>
    <submittedName>
        <fullName evidence="1">Uncharacterized protein</fullName>
    </submittedName>
</protein>
<reference evidence="2" key="1">
    <citation type="submission" date="2016-10" db="EMBL/GenBank/DDBJ databases">
        <authorList>
            <person name="Varghese N."/>
            <person name="Submissions S."/>
        </authorList>
    </citation>
    <scope>NUCLEOTIDE SEQUENCE [LARGE SCALE GENOMIC DNA]</scope>
    <source>
        <strain evidence="2">CGMCC 1.10121</strain>
    </source>
</reference>
<dbReference type="EMBL" id="FODV01000025">
    <property type="protein sequence ID" value="SEP23862.1"/>
    <property type="molecule type" value="Genomic_DNA"/>
</dbReference>
<evidence type="ECO:0000313" key="2">
    <source>
        <dbReference type="Proteomes" id="UP000199126"/>
    </source>
</evidence>